<protein>
    <submittedName>
        <fullName evidence="2">VOC family protein</fullName>
    </submittedName>
</protein>
<dbReference type="PROSITE" id="PS51819">
    <property type="entry name" value="VOC"/>
    <property type="match status" value="1"/>
</dbReference>
<feature type="domain" description="VOC" evidence="1">
    <location>
        <begin position="4"/>
        <end position="125"/>
    </location>
</feature>
<dbReference type="InterPro" id="IPR029068">
    <property type="entry name" value="Glyas_Bleomycin-R_OHBP_Dase"/>
</dbReference>
<reference evidence="3" key="1">
    <citation type="journal article" date="2019" name="Int. J. Syst. Evol. Microbiol.">
        <title>The Global Catalogue of Microorganisms (GCM) 10K type strain sequencing project: providing services to taxonomists for standard genome sequencing and annotation.</title>
        <authorList>
            <consortium name="The Broad Institute Genomics Platform"/>
            <consortium name="The Broad Institute Genome Sequencing Center for Infectious Disease"/>
            <person name="Wu L."/>
            <person name="Ma J."/>
        </authorList>
    </citation>
    <scope>NUCLEOTIDE SEQUENCE [LARGE SCALE GENOMIC DNA]</scope>
    <source>
        <strain evidence="3">JCM 17809</strain>
    </source>
</reference>
<evidence type="ECO:0000313" key="3">
    <source>
        <dbReference type="Proteomes" id="UP001500945"/>
    </source>
</evidence>
<sequence length="126" mass="13872">MLGDHDPIATLAVKDLDKAREFYEGVLGFTPRREVAEGVLYAAGSREFLVYPSSFAGTNRATALSFQVPGDQFDAEVQALRDNGIDFQTFEAEELDWVDGVASFGEFRSAWFEDPDGNILNVETGV</sequence>
<dbReference type="SUPFAM" id="SSF54593">
    <property type="entry name" value="Glyoxalase/Bleomycin resistance protein/Dihydroxybiphenyl dioxygenase"/>
    <property type="match status" value="1"/>
</dbReference>
<dbReference type="InterPro" id="IPR004360">
    <property type="entry name" value="Glyas_Fos-R_dOase_dom"/>
</dbReference>
<gene>
    <name evidence="2" type="ORF">GCM10023168_24280</name>
</gene>
<dbReference type="Gene3D" id="3.10.180.10">
    <property type="entry name" value="2,3-Dihydroxybiphenyl 1,2-Dioxygenase, domain 1"/>
    <property type="match status" value="1"/>
</dbReference>
<dbReference type="Proteomes" id="UP001500945">
    <property type="component" value="Unassembled WGS sequence"/>
</dbReference>
<dbReference type="Pfam" id="PF00903">
    <property type="entry name" value="Glyoxalase"/>
    <property type="match status" value="1"/>
</dbReference>
<evidence type="ECO:0000259" key="1">
    <source>
        <dbReference type="PROSITE" id="PS51819"/>
    </source>
</evidence>
<proteinExistence type="predicted"/>
<dbReference type="InterPro" id="IPR037523">
    <property type="entry name" value="VOC_core"/>
</dbReference>
<organism evidence="2 3">
    <name type="scientific">Fodinibacter luteus</name>
    <dbReference type="NCBI Taxonomy" id="552064"/>
    <lineage>
        <taxon>Bacteria</taxon>
        <taxon>Bacillati</taxon>
        <taxon>Actinomycetota</taxon>
        <taxon>Actinomycetes</taxon>
        <taxon>Micrococcales</taxon>
        <taxon>Intrasporangiaceae</taxon>
        <taxon>Fodinibacter (ex Wang et al. 2009)</taxon>
    </lineage>
</organism>
<dbReference type="RefSeq" id="WP_345206261.1">
    <property type="nucleotide sequence ID" value="NZ_BAABGM010000015.1"/>
</dbReference>
<evidence type="ECO:0000313" key="2">
    <source>
        <dbReference type="EMBL" id="GAA4407827.1"/>
    </source>
</evidence>
<dbReference type="EMBL" id="BAABGM010000015">
    <property type="protein sequence ID" value="GAA4407827.1"/>
    <property type="molecule type" value="Genomic_DNA"/>
</dbReference>
<comment type="caution">
    <text evidence="2">The sequence shown here is derived from an EMBL/GenBank/DDBJ whole genome shotgun (WGS) entry which is preliminary data.</text>
</comment>
<accession>A0ABP8KJT8</accession>
<keyword evidence="3" id="KW-1185">Reference proteome</keyword>
<name>A0ABP8KJT8_9MICO</name>